<protein>
    <recommendedName>
        <fullName evidence="2">Anti-sigma factor antagonist</fullName>
    </recommendedName>
</protein>
<comment type="similarity">
    <text evidence="1 2">Belongs to the anti-sigma-factor antagonist family.</text>
</comment>
<dbReference type="Proteomes" id="UP000652013">
    <property type="component" value="Unassembled WGS sequence"/>
</dbReference>
<feature type="domain" description="STAS" evidence="3">
    <location>
        <begin position="8"/>
        <end position="116"/>
    </location>
</feature>
<dbReference type="GO" id="GO:0043856">
    <property type="term" value="F:anti-sigma factor antagonist activity"/>
    <property type="evidence" value="ECO:0007669"/>
    <property type="project" value="InterPro"/>
</dbReference>
<name>A0A8J3YB05_9ACTN</name>
<dbReference type="Pfam" id="PF01740">
    <property type="entry name" value="STAS"/>
    <property type="match status" value="1"/>
</dbReference>
<dbReference type="InterPro" id="IPR003658">
    <property type="entry name" value="Anti-sigma_ant"/>
</dbReference>
<dbReference type="PANTHER" id="PTHR33495:SF2">
    <property type="entry name" value="ANTI-SIGMA FACTOR ANTAGONIST TM_1081-RELATED"/>
    <property type="match status" value="1"/>
</dbReference>
<dbReference type="Gene3D" id="3.30.750.24">
    <property type="entry name" value="STAS domain"/>
    <property type="match status" value="1"/>
</dbReference>
<sequence>MTSAPVTIDVEHRTGPALTVVRVAGELDFGSTPRLTAALAGEPRDGGALVLDLTAVGFCDSSALGAMISLHKAAAERGGRFYVTGANPQVLSAIRVTSLDRLFLIRPDVGTVLAEVAG</sequence>
<organism evidence="4 5">
    <name type="scientific">Spirilliplanes yamanashiensis</name>
    <dbReference type="NCBI Taxonomy" id="42233"/>
    <lineage>
        <taxon>Bacteria</taxon>
        <taxon>Bacillati</taxon>
        <taxon>Actinomycetota</taxon>
        <taxon>Actinomycetes</taxon>
        <taxon>Micromonosporales</taxon>
        <taxon>Micromonosporaceae</taxon>
        <taxon>Spirilliplanes</taxon>
    </lineage>
</organism>
<dbReference type="PANTHER" id="PTHR33495">
    <property type="entry name" value="ANTI-SIGMA FACTOR ANTAGONIST TM_1081-RELATED-RELATED"/>
    <property type="match status" value="1"/>
</dbReference>
<dbReference type="InterPro" id="IPR036513">
    <property type="entry name" value="STAS_dom_sf"/>
</dbReference>
<dbReference type="RefSeq" id="WP_203940602.1">
    <property type="nucleotide sequence ID" value="NZ_BAAAGJ010000011.1"/>
</dbReference>
<evidence type="ECO:0000313" key="4">
    <source>
        <dbReference type="EMBL" id="GIJ05386.1"/>
    </source>
</evidence>
<dbReference type="PROSITE" id="PS50801">
    <property type="entry name" value="STAS"/>
    <property type="match status" value="1"/>
</dbReference>
<dbReference type="CDD" id="cd07043">
    <property type="entry name" value="STAS_anti-anti-sigma_factors"/>
    <property type="match status" value="1"/>
</dbReference>
<keyword evidence="5" id="KW-1185">Reference proteome</keyword>
<dbReference type="EMBL" id="BOOY01000033">
    <property type="protein sequence ID" value="GIJ05386.1"/>
    <property type="molecule type" value="Genomic_DNA"/>
</dbReference>
<proteinExistence type="inferred from homology"/>
<evidence type="ECO:0000256" key="2">
    <source>
        <dbReference type="RuleBase" id="RU003749"/>
    </source>
</evidence>
<dbReference type="NCBIfam" id="TIGR00377">
    <property type="entry name" value="ant_ant_sig"/>
    <property type="match status" value="1"/>
</dbReference>
<dbReference type="InterPro" id="IPR002645">
    <property type="entry name" value="STAS_dom"/>
</dbReference>
<evidence type="ECO:0000256" key="1">
    <source>
        <dbReference type="ARBA" id="ARBA00009013"/>
    </source>
</evidence>
<comment type="caution">
    <text evidence="4">The sequence shown here is derived from an EMBL/GenBank/DDBJ whole genome shotgun (WGS) entry which is preliminary data.</text>
</comment>
<accession>A0A8J3YB05</accession>
<gene>
    <name evidence="4" type="ORF">Sya03_47380</name>
</gene>
<evidence type="ECO:0000313" key="5">
    <source>
        <dbReference type="Proteomes" id="UP000652013"/>
    </source>
</evidence>
<evidence type="ECO:0000259" key="3">
    <source>
        <dbReference type="PROSITE" id="PS50801"/>
    </source>
</evidence>
<dbReference type="SUPFAM" id="SSF52091">
    <property type="entry name" value="SpoIIaa-like"/>
    <property type="match status" value="1"/>
</dbReference>
<reference evidence="4" key="1">
    <citation type="submission" date="2021-01" db="EMBL/GenBank/DDBJ databases">
        <title>Whole genome shotgun sequence of Spirilliplanes yamanashiensis NBRC 15828.</title>
        <authorList>
            <person name="Komaki H."/>
            <person name="Tamura T."/>
        </authorList>
    </citation>
    <scope>NUCLEOTIDE SEQUENCE</scope>
    <source>
        <strain evidence="4">NBRC 15828</strain>
    </source>
</reference>
<dbReference type="AlphaFoldDB" id="A0A8J3YB05"/>